<organism evidence="1 2">
    <name type="scientific">Mesonia aestuariivivens</name>
    <dbReference type="NCBI Taxonomy" id="2796128"/>
    <lineage>
        <taxon>Bacteria</taxon>
        <taxon>Pseudomonadati</taxon>
        <taxon>Bacteroidota</taxon>
        <taxon>Flavobacteriia</taxon>
        <taxon>Flavobacteriales</taxon>
        <taxon>Flavobacteriaceae</taxon>
        <taxon>Mesonia</taxon>
    </lineage>
</organism>
<evidence type="ECO:0000313" key="2">
    <source>
        <dbReference type="Proteomes" id="UP000719267"/>
    </source>
</evidence>
<dbReference type="RefSeq" id="WP_219040131.1">
    <property type="nucleotide sequence ID" value="NZ_JAHWDF010000007.1"/>
</dbReference>
<accession>A0ABS6W1X1</accession>
<protein>
    <submittedName>
        <fullName evidence="1">Helix-turn-helix transcriptional regulator</fullName>
    </submittedName>
</protein>
<proteinExistence type="predicted"/>
<name>A0ABS6W1X1_9FLAO</name>
<gene>
    <name evidence="1" type="ORF">KW502_08540</name>
</gene>
<dbReference type="Proteomes" id="UP000719267">
    <property type="component" value="Unassembled WGS sequence"/>
</dbReference>
<sequence>MTPSEKHNKTNFIVNKKLCNFIAEKFLRKFYDKEGNEISQNKYAAMCGLSSSTISKIKTEEGYDLPISTIYNICRQENYSLKKLFSEFEQTYGKNFPI</sequence>
<comment type="caution">
    <text evidence="1">The sequence shown here is derived from an EMBL/GenBank/DDBJ whole genome shotgun (WGS) entry which is preliminary data.</text>
</comment>
<evidence type="ECO:0000313" key="1">
    <source>
        <dbReference type="EMBL" id="MBW2961846.1"/>
    </source>
</evidence>
<reference evidence="1 2" key="1">
    <citation type="submission" date="2021-07" db="EMBL/GenBank/DDBJ databases">
        <title>Mesonia aestuariivivens sp. nov., isolated from a tidal flat.</title>
        <authorList>
            <person name="Kim Y.-O."/>
            <person name="Yoon J.-H."/>
        </authorList>
    </citation>
    <scope>NUCLEOTIDE SEQUENCE [LARGE SCALE GENOMIC DNA]</scope>
    <source>
        <strain evidence="1 2">JHPTF-M18</strain>
    </source>
</reference>
<keyword evidence="2" id="KW-1185">Reference proteome</keyword>
<dbReference type="EMBL" id="JAHWDF010000007">
    <property type="protein sequence ID" value="MBW2961846.1"/>
    <property type="molecule type" value="Genomic_DNA"/>
</dbReference>